<feature type="transmembrane region" description="Helical" evidence="2">
    <location>
        <begin position="196"/>
        <end position="218"/>
    </location>
</feature>
<evidence type="ECO:0000259" key="3">
    <source>
        <dbReference type="Pfam" id="PF07331"/>
    </source>
</evidence>
<evidence type="ECO:0000256" key="2">
    <source>
        <dbReference type="SAM" id="Phobius"/>
    </source>
</evidence>
<feature type="transmembrane region" description="Helical" evidence="2">
    <location>
        <begin position="151"/>
        <end position="184"/>
    </location>
</feature>
<reference evidence="5 6" key="3">
    <citation type="submission" date="2020-02" db="EMBL/GenBank/DDBJ databases">
        <title>Sequencing the genomes of 1000 actinobacteria strains.</title>
        <authorList>
            <person name="Klenk H.-P."/>
        </authorList>
    </citation>
    <scope>NUCLEOTIDE SEQUENCE [LARGE SCALE GENOMIC DNA]</scope>
    <source>
        <strain evidence="5 6">DSM 45201</strain>
    </source>
</reference>
<evidence type="ECO:0000313" key="4">
    <source>
        <dbReference type="EMBL" id="GGL60260.1"/>
    </source>
</evidence>
<dbReference type="Pfam" id="PF07331">
    <property type="entry name" value="TctB"/>
    <property type="match status" value="1"/>
</dbReference>
<reference evidence="4" key="4">
    <citation type="submission" date="2024-05" db="EMBL/GenBank/DDBJ databases">
        <authorList>
            <person name="Sun Q."/>
            <person name="Zhou Y."/>
        </authorList>
    </citation>
    <scope>NUCLEOTIDE SEQUENCE</scope>
    <source>
        <strain evidence="4">CGMCC 4.5581</strain>
    </source>
</reference>
<evidence type="ECO:0000256" key="1">
    <source>
        <dbReference type="SAM" id="MobiDB-lite"/>
    </source>
</evidence>
<dbReference type="EMBL" id="BMMI01000002">
    <property type="protein sequence ID" value="GGL60260.1"/>
    <property type="molecule type" value="Genomic_DNA"/>
</dbReference>
<keyword evidence="7" id="KW-1185">Reference proteome</keyword>
<proteinExistence type="predicted"/>
<gene>
    <name evidence="5" type="ORF">FB380_003305</name>
    <name evidence="4" type="ORF">GCM10011589_15380</name>
</gene>
<feature type="region of interest" description="Disordered" evidence="1">
    <location>
        <begin position="1"/>
        <end position="45"/>
    </location>
</feature>
<comment type="caution">
    <text evidence="5">The sequence shown here is derived from an EMBL/GenBank/DDBJ whole genome shotgun (WGS) entry which is preliminary data.</text>
</comment>
<keyword evidence="2" id="KW-1133">Transmembrane helix</keyword>
<evidence type="ECO:0000313" key="6">
    <source>
        <dbReference type="Proteomes" id="UP000552836"/>
    </source>
</evidence>
<accession>A0A846LMY9</accession>
<evidence type="ECO:0000313" key="7">
    <source>
        <dbReference type="Proteomes" id="UP000648663"/>
    </source>
</evidence>
<dbReference type="InterPro" id="IPR009936">
    <property type="entry name" value="DUF1468"/>
</dbReference>
<protein>
    <recommendedName>
        <fullName evidence="3">DUF1468 domain-containing protein</fullName>
    </recommendedName>
</protein>
<organism evidence="5 6">
    <name type="scientific">Modestobacter marinus</name>
    <dbReference type="NCBI Taxonomy" id="477641"/>
    <lineage>
        <taxon>Bacteria</taxon>
        <taxon>Bacillati</taxon>
        <taxon>Actinomycetota</taxon>
        <taxon>Actinomycetes</taxon>
        <taxon>Geodermatophilales</taxon>
        <taxon>Geodermatophilaceae</taxon>
        <taxon>Modestobacter</taxon>
    </lineage>
</organism>
<sequence>MTSAHDGATTPGHPGGSTAAGATPREDAGSTSTAGPAHPVGPHASTLHDVEEDAHQVEVEAEHRPPPAGTTTNVVVAVLVVALGVAAVVGSLSLGAGSAGNPGSGTWPMVLGVVIVVLGLALALDARTTSPDAGAPDTSTSDAERFSRSSWLVVAGLATMVVFVAVIEVIGFEIPAALLAFVWLRFLGGETWRSSVLVSLGVVVAFYLVFVAALSVPIPHLF</sequence>
<name>A0A846LMY9_9ACTN</name>
<dbReference type="AlphaFoldDB" id="A0A846LMY9"/>
<keyword evidence="2" id="KW-0472">Membrane</keyword>
<dbReference type="RefSeq" id="WP_166756439.1">
    <property type="nucleotide sequence ID" value="NZ_BAABJU010000003.1"/>
</dbReference>
<dbReference type="Proteomes" id="UP000648663">
    <property type="component" value="Unassembled WGS sequence"/>
</dbReference>
<reference evidence="7" key="2">
    <citation type="journal article" date="2019" name="Int. J. Syst. Evol. Microbiol.">
        <title>The Global Catalogue of Microorganisms (GCM) 10K type strain sequencing project: providing services to taxonomists for standard genome sequencing and annotation.</title>
        <authorList>
            <consortium name="The Broad Institute Genomics Platform"/>
            <consortium name="The Broad Institute Genome Sequencing Center for Infectious Disease"/>
            <person name="Wu L."/>
            <person name="Ma J."/>
        </authorList>
    </citation>
    <scope>NUCLEOTIDE SEQUENCE [LARGE SCALE GENOMIC DNA]</scope>
    <source>
        <strain evidence="7">CGMCC 4.5581</strain>
    </source>
</reference>
<reference evidence="4" key="1">
    <citation type="journal article" date="2014" name="Int. J. Syst. Evol. Microbiol.">
        <title>Complete genome of a new Firmicutes species belonging to the dominant human colonic microbiota ('Ruminococcus bicirculans') reveals two chromosomes and a selective capacity to utilize plant glucans.</title>
        <authorList>
            <consortium name="NISC Comparative Sequencing Program"/>
            <person name="Wegmann U."/>
            <person name="Louis P."/>
            <person name="Goesmann A."/>
            <person name="Henrissat B."/>
            <person name="Duncan S.H."/>
            <person name="Flint H.J."/>
        </authorList>
    </citation>
    <scope>NUCLEOTIDE SEQUENCE</scope>
    <source>
        <strain evidence="4">CGMCC 4.5581</strain>
    </source>
</reference>
<feature type="transmembrane region" description="Helical" evidence="2">
    <location>
        <begin position="106"/>
        <end position="124"/>
    </location>
</feature>
<dbReference type="Proteomes" id="UP000552836">
    <property type="component" value="Unassembled WGS sequence"/>
</dbReference>
<feature type="domain" description="DUF1468" evidence="3">
    <location>
        <begin position="75"/>
        <end position="219"/>
    </location>
</feature>
<keyword evidence="2" id="KW-0812">Transmembrane</keyword>
<evidence type="ECO:0000313" key="5">
    <source>
        <dbReference type="EMBL" id="NIH68817.1"/>
    </source>
</evidence>
<feature type="transmembrane region" description="Helical" evidence="2">
    <location>
        <begin position="74"/>
        <end position="94"/>
    </location>
</feature>
<dbReference type="EMBL" id="JAAMPA010000002">
    <property type="protein sequence ID" value="NIH68817.1"/>
    <property type="molecule type" value="Genomic_DNA"/>
</dbReference>